<feature type="transmembrane region" description="Helical" evidence="7">
    <location>
        <begin position="252"/>
        <end position="272"/>
    </location>
</feature>
<dbReference type="PANTHER" id="PTHR23517">
    <property type="entry name" value="RESISTANCE PROTEIN MDTM, PUTATIVE-RELATED-RELATED"/>
    <property type="match status" value="1"/>
</dbReference>
<dbReference type="AlphaFoldDB" id="A0A2J6X835"/>
<protein>
    <recommendedName>
        <fullName evidence="8">Major facilitator superfamily (MFS) profile domain-containing protein</fullName>
    </recommendedName>
</protein>
<feature type="transmembrane region" description="Helical" evidence="7">
    <location>
        <begin position="284"/>
        <end position="303"/>
    </location>
</feature>
<dbReference type="EMBL" id="PNIX01000122">
    <property type="protein sequence ID" value="PMP83279.1"/>
    <property type="molecule type" value="Genomic_DNA"/>
</dbReference>
<evidence type="ECO:0000256" key="4">
    <source>
        <dbReference type="ARBA" id="ARBA00022692"/>
    </source>
</evidence>
<dbReference type="GO" id="GO:0005886">
    <property type="term" value="C:plasma membrane"/>
    <property type="evidence" value="ECO:0007669"/>
    <property type="project" value="UniProtKB-SubCell"/>
</dbReference>
<name>A0A2J6X835_9BACT</name>
<dbReference type="Gene3D" id="1.20.1250.20">
    <property type="entry name" value="MFS general substrate transporter like domains"/>
    <property type="match status" value="1"/>
</dbReference>
<dbReference type="Pfam" id="PF07690">
    <property type="entry name" value="MFS_1"/>
    <property type="match status" value="2"/>
</dbReference>
<dbReference type="PROSITE" id="PS50850">
    <property type="entry name" value="MFS"/>
    <property type="match status" value="1"/>
</dbReference>
<keyword evidence="6 7" id="KW-0472">Membrane</keyword>
<feature type="transmembrane region" description="Helical" evidence="7">
    <location>
        <begin position="89"/>
        <end position="107"/>
    </location>
</feature>
<dbReference type="GO" id="GO:0022857">
    <property type="term" value="F:transmembrane transporter activity"/>
    <property type="evidence" value="ECO:0007669"/>
    <property type="project" value="InterPro"/>
</dbReference>
<feature type="transmembrane region" description="Helical" evidence="7">
    <location>
        <begin position="58"/>
        <end position="82"/>
    </location>
</feature>
<keyword evidence="3" id="KW-1003">Cell membrane</keyword>
<reference evidence="11 12" key="1">
    <citation type="submission" date="2018-01" db="EMBL/GenBank/DDBJ databases">
        <title>Metagenomic assembled genomes from two thermal pools in the Uzon Caldera, Kamchatka, Russia.</title>
        <authorList>
            <person name="Wilkins L."/>
            <person name="Ettinger C."/>
        </authorList>
    </citation>
    <scope>NUCLEOTIDE SEQUENCE [LARGE SCALE GENOMIC DNA]</scope>
    <source>
        <strain evidence="10">ARK-10</strain>
        <strain evidence="9">ZAV-07</strain>
    </source>
</reference>
<feature type="transmembrane region" description="Helical" evidence="7">
    <location>
        <begin position="219"/>
        <end position="240"/>
    </location>
</feature>
<dbReference type="Proteomes" id="UP000237040">
    <property type="component" value="Unassembled WGS sequence"/>
</dbReference>
<dbReference type="PROSITE" id="PS00216">
    <property type="entry name" value="SUGAR_TRANSPORT_1"/>
    <property type="match status" value="1"/>
</dbReference>
<dbReference type="InterPro" id="IPR036259">
    <property type="entry name" value="MFS_trans_sf"/>
</dbReference>
<organism evidence="10 11">
    <name type="scientific">Caldisericum exile</name>
    <dbReference type="NCBI Taxonomy" id="693075"/>
    <lineage>
        <taxon>Bacteria</taxon>
        <taxon>Pseudomonadati</taxon>
        <taxon>Caldisericota/Cryosericota group</taxon>
        <taxon>Caldisericota</taxon>
        <taxon>Caldisericia</taxon>
        <taxon>Caldisericales</taxon>
        <taxon>Caldisericaceae</taxon>
        <taxon>Caldisericum</taxon>
    </lineage>
</organism>
<comment type="caution">
    <text evidence="10">The sequence shown here is derived from an EMBL/GenBank/DDBJ whole genome shotgun (WGS) entry which is preliminary data.</text>
</comment>
<evidence type="ECO:0000256" key="2">
    <source>
        <dbReference type="ARBA" id="ARBA00022448"/>
    </source>
</evidence>
<evidence type="ECO:0000256" key="3">
    <source>
        <dbReference type="ARBA" id="ARBA00022475"/>
    </source>
</evidence>
<dbReference type="SUPFAM" id="SSF103473">
    <property type="entry name" value="MFS general substrate transporter"/>
    <property type="match status" value="1"/>
</dbReference>
<feature type="transmembrane region" description="Helical" evidence="7">
    <location>
        <begin position="25"/>
        <end position="46"/>
    </location>
</feature>
<evidence type="ECO:0000256" key="5">
    <source>
        <dbReference type="ARBA" id="ARBA00022989"/>
    </source>
</evidence>
<feature type="domain" description="Major facilitator superfamily (MFS) profile" evidence="8">
    <location>
        <begin position="24"/>
        <end position="398"/>
    </location>
</feature>
<feature type="transmembrane region" description="Helical" evidence="7">
    <location>
        <begin position="309"/>
        <end position="328"/>
    </location>
</feature>
<dbReference type="PRINTS" id="PR01036">
    <property type="entry name" value="TCRTETB"/>
</dbReference>
<feature type="transmembrane region" description="Helical" evidence="7">
    <location>
        <begin position="178"/>
        <end position="195"/>
    </location>
</feature>
<evidence type="ECO:0000313" key="9">
    <source>
        <dbReference type="EMBL" id="PMP68571.1"/>
    </source>
</evidence>
<feature type="transmembrane region" description="Helical" evidence="7">
    <location>
        <begin position="375"/>
        <end position="395"/>
    </location>
</feature>
<dbReference type="PANTHER" id="PTHR23517:SF3">
    <property type="entry name" value="INTEGRAL MEMBRANE TRANSPORT PROTEIN"/>
    <property type="match status" value="1"/>
</dbReference>
<evidence type="ECO:0000256" key="7">
    <source>
        <dbReference type="SAM" id="Phobius"/>
    </source>
</evidence>
<dbReference type="CDD" id="cd17474">
    <property type="entry name" value="MFS_YfmO_like"/>
    <property type="match status" value="1"/>
</dbReference>
<dbReference type="RefSeq" id="WP_424586970.1">
    <property type="nucleotide sequence ID" value="NZ_JBNAUB010000028.1"/>
</dbReference>
<dbReference type="InterPro" id="IPR005829">
    <property type="entry name" value="Sugar_transporter_CS"/>
</dbReference>
<evidence type="ECO:0000256" key="1">
    <source>
        <dbReference type="ARBA" id="ARBA00004651"/>
    </source>
</evidence>
<keyword evidence="4 7" id="KW-0812">Transmembrane</keyword>
<dbReference type="InterPro" id="IPR050171">
    <property type="entry name" value="MFS_Transporters"/>
</dbReference>
<accession>A0A2J6X835</accession>
<keyword evidence="2" id="KW-0813">Transport</keyword>
<feature type="transmembrane region" description="Helical" evidence="7">
    <location>
        <begin position="146"/>
        <end position="166"/>
    </location>
</feature>
<sequence length="401" mass="44303">MAKDSFLNSYSKENFSAIVFKNRNFYAAILVTITAVLGISSLSSALPKIAQSFEIDDASSGLILLFFTLPGIVFSPVLGFFSDKVGRKIILSIALFIFGLGFLGYFANDFKALLIIRFVQGIGASTLLSLNVAILADTFEGRALKFALGMNGVVTSIALTLFPILGGVLSDINPRNPFLLSLFSFVSLILLLFLLEDRAIKKSENEIKVPIRNAVNDDLIFVFLGTTFTFIVLYGAYLNYFSFLAKYRFEMSSTLTGVFIGISSFISAIVSYKIERITEFFRDEVVYVSGFVFYALSMILFYISKDYIFLTLGSMFFGVAQGINITLTPQLLNKFSKEELRGLIMTANGSMVNLGQTIGPLIFSFAYRMFKLNGVFILGFLVSLLGLILTFKLAVKNPSNP</sequence>
<dbReference type="Proteomes" id="UP000236910">
    <property type="component" value="Unassembled WGS sequence"/>
</dbReference>
<keyword evidence="5 7" id="KW-1133">Transmembrane helix</keyword>
<evidence type="ECO:0000313" key="12">
    <source>
        <dbReference type="Proteomes" id="UP000237040"/>
    </source>
</evidence>
<dbReference type="InterPro" id="IPR011701">
    <property type="entry name" value="MFS"/>
</dbReference>
<evidence type="ECO:0000256" key="6">
    <source>
        <dbReference type="ARBA" id="ARBA00023136"/>
    </source>
</evidence>
<evidence type="ECO:0000259" key="8">
    <source>
        <dbReference type="PROSITE" id="PS50850"/>
    </source>
</evidence>
<feature type="transmembrane region" description="Helical" evidence="7">
    <location>
        <begin position="113"/>
        <end position="134"/>
    </location>
</feature>
<dbReference type="InterPro" id="IPR020846">
    <property type="entry name" value="MFS_dom"/>
</dbReference>
<comment type="subcellular location">
    <subcellularLocation>
        <location evidence="1">Cell membrane</location>
        <topology evidence="1">Multi-pass membrane protein</topology>
    </subcellularLocation>
</comment>
<dbReference type="EMBL" id="PNIL01000014">
    <property type="protein sequence ID" value="PMP68571.1"/>
    <property type="molecule type" value="Genomic_DNA"/>
</dbReference>
<evidence type="ECO:0000313" key="11">
    <source>
        <dbReference type="Proteomes" id="UP000236910"/>
    </source>
</evidence>
<proteinExistence type="predicted"/>
<evidence type="ECO:0000313" key="10">
    <source>
        <dbReference type="EMBL" id="PMP83279.1"/>
    </source>
</evidence>
<gene>
    <name evidence="10" type="ORF">C0175_02040</name>
    <name evidence="9" type="ORF">C0189_00880</name>
</gene>